<accession>A0A1G2IH16</accession>
<evidence type="ECO:0000256" key="2">
    <source>
        <dbReference type="SAM" id="Phobius"/>
    </source>
</evidence>
<feature type="transmembrane region" description="Helical" evidence="2">
    <location>
        <begin position="68"/>
        <end position="101"/>
    </location>
</feature>
<feature type="region of interest" description="Disordered" evidence="1">
    <location>
        <begin position="108"/>
        <end position="157"/>
    </location>
</feature>
<evidence type="ECO:0000313" key="4">
    <source>
        <dbReference type="Proteomes" id="UP000176774"/>
    </source>
</evidence>
<feature type="compositionally biased region" description="Polar residues" evidence="1">
    <location>
        <begin position="108"/>
        <end position="118"/>
    </location>
</feature>
<keyword evidence="2" id="KW-0812">Transmembrane</keyword>
<dbReference type="Proteomes" id="UP000176774">
    <property type="component" value="Unassembled WGS sequence"/>
</dbReference>
<keyword evidence="2" id="KW-0472">Membrane</keyword>
<dbReference type="AlphaFoldDB" id="A0A1G2IH16"/>
<gene>
    <name evidence="3" type="ORF">A2908_00890</name>
</gene>
<dbReference type="EMBL" id="MHPA01000005">
    <property type="protein sequence ID" value="OGZ73887.1"/>
    <property type="molecule type" value="Genomic_DNA"/>
</dbReference>
<sequence>MADQIKGKTKNAAEKGAGKLVKKGAKKLIEKIGFKFLINLIPIVGPILASSIVFVGKELKGDMTTPSGFFALILMAPICDLISFIPFAGPIISNGILAVWLHFRGSASESQEPQNAENTGKEEDEQQSTSDTLKMPEKKPTPENASKKPAPPAKKAA</sequence>
<protein>
    <submittedName>
        <fullName evidence="3">Uncharacterized protein</fullName>
    </submittedName>
</protein>
<dbReference type="STRING" id="1802214.A2908_00890"/>
<organism evidence="3 4">
    <name type="scientific">Candidatus Staskawiczbacteria bacterium RIFCSPLOWO2_01_FULL_38_12b</name>
    <dbReference type="NCBI Taxonomy" id="1802214"/>
    <lineage>
        <taxon>Bacteria</taxon>
        <taxon>Candidatus Staskawicziibacteriota</taxon>
    </lineage>
</organism>
<reference evidence="3 4" key="1">
    <citation type="journal article" date="2016" name="Nat. Commun.">
        <title>Thousands of microbial genomes shed light on interconnected biogeochemical processes in an aquifer system.</title>
        <authorList>
            <person name="Anantharaman K."/>
            <person name="Brown C.T."/>
            <person name="Hug L.A."/>
            <person name="Sharon I."/>
            <person name="Castelle C.J."/>
            <person name="Probst A.J."/>
            <person name="Thomas B.C."/>
            <person name="Singh A."/>
            <person name="Wilkins M.J."/>
            <person name="Karaoz U."/>
            <person name="Brodie E.L."/>
            <person name="Williams K.H."/>
            <person name="Hubbard S.S."/>
            <person name="Banfield J.F."/>
        </authorList>
    </citation>
    <scope>NUCLEOTIDE SEQUENCE [LARGE SCALE GENOMIC DNA]</scope>
</reference>
<evidence type="ECO:0000313" key="3">
    <source>
        <dbReference type="EMBL" id="OGZ73887.1"/>
    </source>
</evidence>
<feature type="transmembrane region" description="Helical" evidence="2">
    <location>
        <begin position="36"/>
        <end position="56"/>
    </location>
</feature>
<evidence type="ECO:0000256" key="1">
    <source>
        <dbReference type="SAM" id="MobiDB-lite"/>
    </source>
</evidence>
<name>A0A1G2IH16_9BACT</name>
<keyword evidence="2" id="KW-1133">Transmembrane helix</keyword>
<proteinExistence type="predicted"/>
<comment type="caution">
    <text evidence="3">The sequence shown here is derived from an EMBL/GenBank/DDBJ whole genome shotgun (WGS) entry which is preliminary data.</text>
</comment>